<comment type="cofactor">
    <cofactor evidence="1">
        <name>Mn(2+)</name>
        <dbReference type="ChEBI" id="CHEBI:29035"/>
    </cofactor>
</comment>
<evidence type="ECO:0000256" key="4">
    <source>
        <dbReference type="ARBA" id="ARBA00004752"/>
    </source>
</evidence>
<dbReference type="InterPro" id="IPR000291">
    <property type="entry name" value="D-Ala_lig_Van_CS"/>
</dbReference>
<dbReference type="PANTHER" id="PTHR23132:SF25">
    <property type="entry name" value="D-ALANINE--D-ALANINE LIGASE A"/>
    <property type="match status" value="1"/>
</dbReference>
<feature type="domain" description="ATP-grasp" evidence="27">
    <location>
        <begin position="142"/>
        <end position="348"/>
    </location>
</feature>
<dbReference type="Gene3D" id="3.30.470.20">
    <property type="entry name" value="ATP-grasp fold, B domain"/>
    <property type="match status" value="1"/>
</dbReference>
<gene>
    <name evidence="22 28" type="primary">ddl</name>
    <name evidence="28" type="ORF">KGMB03357_10830</name>
</gene>
<comment type="similarity">
    <text evidence="5 22">Belongs to the D-alanine--D-alanine ligase family.</text>
</comment>
<evidence type="ECO:0000256" key="21">
    <source>
        <dbReference type="ARBA" id="ARBA00077154"/>
    </source>
</evidence>
<dbReference type="InterPro" id="IPR005905">
    <property type="entry name" value="D_ala_D_ala"/>
</dbReference>
<evidence type="ECO:0000256" key="14">
    <source>
        <dbReference type="ARBA" id="ARBA00022984"/>
    </source>
</evidence>
<evidence type="ECO:0000256" key="19">
    <source>
        <dbReference type="ARBA" id="ARBA00068427"/>
    </source>
</evidence>
<proteinExistence type="inferred from homology"/>
<dbReference type="Pfam" id="PF01820">
    <property type="entry name" value="Dala_Dala_lig_N"/>
    <property type="match status" value="1"/>
</dbReference>
<evidence type="ECO:0000256" key="5">
    <source>
        <dbReference type="ARBA" id="ARBA00010871"/>
    </source>
</evidence>
<dbReference type="GO" id="GO:0009252">
    <property type="term" value="P:peptidoglycan biosynthetic process"/>
    <property type="evidence" value="ECO:0007669"/>
    <property type="project" value="UniProtKB-UniRule"/>
</dbReference>
<dbReference type="Gene3D" id="3.40.50.20">
    <property type="match status" value="1"/>
</dbReference>
<keyword evidence="9 25" id="KW-0479">Metal-binding</keyword>
<evidence type="ECO:0000256" key="13">
    <source>
        <dbReference type="ARBA" id="ARBA00022960"/>
    </source>
</evidence>
<keyword evidence="13 22" id="KW-0133">Cell shape</keyword>
<evidence type="ECO:0000256" key="12">
    <source>
        <dbReference type="ARBA" id="ARBA00022842"/>
    </source>
</evidence>
<feature type="binding site" evidence="24">
    <location>
        <position position="138"/>
    </location>
    <ligand>
        <name>ATP</name>
        <dbReference type="ChEBI" id="CHEBI:30616"/>
    </ligand>
</feature>
<comment type="pathway">
    <text evidence="4 22">Cell wall biogenesis; peptidoglycan biosynthesis.</text>
</comment>
<keyword evidence="8 22" id="KW-0436">Ligase</keyword>
<evidence type="ECO:0000313" key="28">
    <source>
        <dbReference type="EMBL" id="GCB29422.1"/>
    </source>
</evidence>
<dbReference type="PROSITE" id="PS00843">
    <property type="entry name" value="DALA_DALA_LIGASE_1"/>
    <property type="match status" value="1"/>
</dbReference>
<dbReference type="GO" id="GO:0005829">
    <property type="term" value="C:cytosol"/>
    <property type="evidence" value="ECO:0007669"/>
    <property type="project" value="TreeGrafter"/>
</dbReference>
<comment type="subcellular location">
    <subcellularLocation>
        <location evidence="3 22">Cytoplasm</location>
    </subcellularLocation>
</comment>
<dbReference type="FunFam" id="3.30.470.20:FF:000008">
    <property type="entry name" value="D-alanine--D-alanine ligase"/>
    <property type="match status" value="1"/>
</dbReference>
<dbReference type="AlphaFoldDB" id="A0A401LD87"/>
<evidence type="ECO:0000256" key="18">
    <source>
        <dbReference type="ARBA" id="ARBA00060592"/>
    </source>
</evidence>
<comment type="catalytic activity">
    <reaction evidence="17 22">
        <text>2 D-alanine + ATP = D-alanyl-D-alanine + ADP + phosphate + H(+)</text>
        <dbReference type="Rhea" id="RHEA:11224"/>
        <dbReference type="ChEBI" id="CHEBI:15378"/>
        <dbReference type="ChEBI" id="CHEBI:30616"/>
        <dbReference type="ChEBI" id="CHEBI:43474"/>
        <dbReference type="ChEBI" id="CHEBI:57416"/>
        <dbReference type="ChEBI" id="CHEBI:57822"/>
        <dbReference type="ChEBI" id="CHEBI:456216"/>
        <dbReference type="EC" id="6.3.2.4"/>
    </reaction>
</comment>
<feature type="binding site" evidence="25">
    <location>
        <position position="301"/>
    </location>
    <ligand>
        <name>Mg(2+)</name>
        <dbReference type="ChEBI" id="CHEBI:18420"/>
        <label>1</label>
    </ligand>
</feature>
<dbReference type="InterPro" id="IPR011095">
    <property type="entry name" value="Dala_Dala_lig_C"/>
</dbReference>
<dbReference type="OrthoDB" id="9813261at2"/>
<evidence type="ECO:0000256" key="26">
    <source>
        <dbReference type="PROSITE-ProRule" id="PRU00409"/>
    </source>
</evidence>
<feature type="binding site" evidence="24">
    <location>
        <begin position="314"/>
        <end position="315"/>
    </location>
    <ligand>
        <name>ATP</name>
        <dbReference type="ChEBI" id="CHEBI:30616"/>
    </ligand>
</feature>
<evidence type="ECO:0000313" key="29">
    <source>
        <dbReference type="Proteomes" id="UP000287361"/>
    </source>
</evidence>
<feature type="binding site" evidence="24">
    <location>
        <begin position="183"/>
        <end position="185"/>
    </location>
    <ligand>
        <name>ATP</name>
        <dbReference type="ChEBI" id="CHEBI:30616"/>
    </ligand>
</feature>
<keyword evidence="10 24" id="KW-0547">Nucleotide-binding</keyword>
<keyword evidence="12 25" id="KW-0460">Magnesium</keyword>
<dbReference type="EMBL" id="BHVZ01000001">
    <property type="protein sequence ID" value="GCB29422.1"/>
    <property type="molecule type" value="Genomic_DNA"/>
</dbReference>
<evidence type="ECO:0000256" key="2">
    <source>
        <dbReference type="ARBA" id="ARBA00003921"/>
    </source>
</evidence>
<evidence type="ECO:0000256" key="7">
    <source>
        <dbReference type="ARBA" id="ARBA00022490"/>
    </source>
</evidence>
<dbReference type="NCBIfam" id="NF002378">
    <property type="entry name" value="PRK01372.1"/>
    <property type="match status" value="1"/>
</dbReference>
<feature type="active site" evidence="23">
    <location>
        <position position="326"/>
    </location>
</feature>
<comment type="function">
    <text evidence="2 22">Cell wall formation.</text>
</comment>
<name>A0A401LD87_9FIRM</name>
<evidence type="ECO:0000256" key="11">
    <source>
        <dbReference type="ARBA" id="ARBA00022840"/>
    </source>
</evidence>
<comment type="pathway">
    <text evidence="18">Glycan biosynthesis.</text>
</comment>
<feature type="binding site" evidence="24">
    <location>
        <begin position="191"/>
        <end position="192"/>
    </location>
    <ligand>
        <name>ATP</name>
        <dbReference type="ChEBI" id="CHEBI:30616"/>
    </ligand>
</feature>
<evidence type="ECO:0000256" key="20">
    <source>
        <dbReference type="ARBA" id="ARBA00076288"/>
    </source>
</evidence>
<sequence length="359" mass="39812">MVSKKTVAVIFGGQSSEHEVSRTSAVMMLQALDKEKYQVLSVGITKKGQWLIYNGPVEHVKTGEWEKFGTPVSLSPDATKKCFLKIVGGNVKEIPVDVVIPVLHGAWGEDGTIQGLLEMAQIPYVGCGVLASAVSMDKVYTKMIAKAARIPQAKYLWLHKNDLEEKRERILDHAEKKLGYPCFVKPSNAGSSVGISKAKNREQLSAALDFAAGYDRKVIIEEAIDAREFECAVLGNEEPMVSGVGEVLSAAEFYDYDAKYNNSDSRTVIPAEVEEEKTEEMRRIARKIFRAVDGSGLARVDFFIDKKTGRVLFNELNTMPGFTPISMYPMLWVQAGMTETELMDRFIELALKRDSGIRG</sequence>
<dbReference type="GO" id="GO:0008716">
    <property type="term" value="F:D-alanine-D-alanine ligase activity"/>
    <property type="evidence" value="ECO:0007669"/>
    <property type="project" value="UniProtKB-UniRule"/>
</dbReference>
<dbReference type="InterPro" id="IPR013815">
    <property type="entry name" value="ATP_grasp_subdomain_1"/>
</dbReference>
<dbReference type="InterPro" id="IPR011127">
    <property type="entry name" value="Dala_Dala_lig_N"/>
</dbReference>
<keyword evidence="29" id="KW-1185">Reference proteome</keyword>
<evidence type="ECO:0000256" key="22">
    <source>
        <dbReference type="HAMAP-Rule" id="MF_00047"/>
    </source>
</evidence>
<feature type="binding site" evidence="25">
    <location>
        <position position="315"/>
    </location>
    <ligand>
        <name>Mg(2+)</name>
        <dbReference type="ChEBI" id="CHEBI:18420"/>
        <label>2</label>
    </ligand>
</feature>
<evidence type="ECO:0000256" key="10">
    <source>
        <dbReference type="ARBA" id="ARBA00022741"/>
    </source>
</evidence>
<keyword evidence="14 22" id="KW-0573">Peptidoglycan synthesis</keyword>
<dbReference type="SUPFAM" id="SSF52440">
    <property type="entry name" value="PreATP-grasp domain"/>
    <property type="match status" value="1"/>
</dbReference>
<dbReference type="SUPFAM" id="SSF56059">
    <property type="entry name" value="Glutathione synthetase ATP-binding domain-like"/>
    <property type="match status" value="1"/>
</dbReference>
<comment type="caution">
    <text evidence="28">The sequence shown here is derived from an EMBL/GenBank/DDBJ whole genome shotgun (WGS) entry which is preliminary data.</text>
</comment>
<dbReference type="Gene3D" id="3.30.1490.20">
    <property type="entry name" value="ATP-grasp fold, A domain"/>
    <property type="match status" value="1"/>
</dbReference>
<feature type="active site" evidence="23">
    <location>
        <position position="17"/>
    </location>
</feature>
<protein>
    <recommendedName>
        <fullName evidence="19 22">D-alanine--D-alanine ligase</fullName>
        <ecNumber evidence="6 22">6.3.2.4</ecNumber>
    </recommendedName>
    <alternativeName>
        <fullName evidence="21 22">D-Ala-D-Ala ligase</fullName>
    </alternativeName>
    <alternativeName>
        <fullName evidence="20 22">D-alanylalanine synthetase</fullName>
    </alternativeName>
</protein>
<feature type="binding site" evidence="24">
    <location>
        <begin position="221"/>
        <end position="228"/>
    </location>
    <ligand>
        <name>ATP</name>
        <dbReference type="ChEBI" id="CHEBI:30616"/>
    </ligand>
</feature>
<dbReference type="NCBIfam" id="NF002528">
    <property type="entry name" value="PRK01966.1-4"/>
    <property type="match status" value="1"/>
</dbReference>
<dbReference type="PROSITE" id="PS50975">
    <property type="entry name" value="ATP_GRASP"/>
    <property type="match status" value="1"/>
</dbReference>
<evidence type="ECO:0000256" key="15">
    <source>
        <dbReference type="ARBA" id="ARBA00023211"/>
    </source>
</evidence>
<dbReference type="PIRSF" id="PIRSF039102">
    <property type="entry name" value="Ddl/VanB"/>
    <property type="match status" value="1"/>
</dbReference>
<evidence type="ECO:0000256" key="17">
    <source>
        <dbReference type="ARBA" id="ARBA00047614"/>
    </source>
</evidence>
<accession>A0A401LD87</accession>
<evidence type="ECO:0000256" key="25">
    <source>
        <dbReference type="PIRSR" id="PIRSR039102-3"/>
    </source>
</evidence>
<dbReference type="Proteomes" id="UP000287361">
    <property type="component" value="Unassembled WGS sequence"/>
</dbReference>
<evidence type="ECO:0000259" key="27">
    <source>
        <dbReference type="PROSITE" id="PS50975"/>
    </source>
</evidence>
<feature type="active site" evidence="23">
    <location>
        <position position="191"/>
    </location>
</feature>
<dbReference type="InterPro" id="IPR016185">
    <property type="entry name" value="PreATP-grasp_dom_sf"/>
</dbReference>
<dbReference type="PROSITE" id="PS00844">
    <property type="entry name" value="DALA_DALA_LIGASE_2"/>
    <property type="match status" value="1"/>
</dbReference>
<evidence type="ECO:0000256" key="6">
    <source>
        <dbReference type="ARBA" id="ARBA00012216"/>
    </source>
</evidence>
<comment type="cofactor">
    <cofactor evidence="25">
        <name>Mg(2+)</name>
        <dbReference type="ChEBI" id="CHEBI:18420"/>
    </cofactor>
    <cofactor evidence="25">
        <name>Mn(2+)</name>
        <dbReference type="ChEBI" id="CHEBI:29035"/>
    </cofactor>
    <text evidence="25">Binds 2 magnesium or manganese ions per subunit.</text>
</comment>
<evidence type="ECO:0000256" key="3">
    <source>
        <dbReference type="ARBA" id="ARBA00004496"/>
    </source>
</evidence>
<dbReference type="PANTHER" id="PTHR23132">
    <property type="entry name" value="D-ALANINE--D-ALANINE LIGASE"/>
    <property type="match status" value="1"/>
</dbReference>
<keyword evidence="7 22" id="KW-0963">Cytoplasm</keyword>
<dbReference type="GO" id="GO:0005524">
    <property type="term" value="F:ATP binding"/>
    <property type="evidence" value="ECO:0007669"/>
    <property type="project" value="UniProtKB-UniRule"/>
</dbReference>
<evidence type="ECO:0000256" key="16">
    <source>
        <dbReference type="ARBA" id="ARBA00023316"/>
    </source>
</evidence>
<dbReference type="EC" id="6.3.2.4" evidence="6 22"/>
<dbReference type="GO" id="GO:0071555">
    <property type="term" value="P:cell wall organization"/>
    <property type="evidence" value="ECO:0007669"/>
    <property type="project" value="UniProtKB-KW"/>
</dbReference>
<dbReference type="UniPathway" id="UPA00219"/>
<dbReference type="NCBIfam" id="TIGR01205">
    <property type="entry name" value="D_ala_D_alaTIGR"/>
    <property type="match status" value="1"/>
</dbReference>
<dbReference type="HAMAP" id="MF_00047">
    <property type="entry name" value="Dala_Dala_lig"/>
    <property type="match status" value="1"/>
</dbReference>
<dbReference type="InterPro" id="IPR011761">
    <property type="entry name" value="ATP-grasp"/>
</dbReference>
<organism evidence="28 29">
    <name type="scientific">Anaerotignum faecicola</name>
    <dbReference type="NCBI Taxonomy" id="2358141"/>
    <lineage>
        <taxon>Bacteria</taxon>
        <taxon>Bacillati</taxon>
        <taxon>Bacillota</taxon>
        <taxon>Clostridia</taxon>
        <taxon>Lachnospirales</taxon>
        <taxon>Anaerotignaceae</taxon>
        <taxon>Anaerotignum</taxon>
    </lineage>
</organism>
<evidence type="ECO:0000256" key="23">
    <source>
        <dbReference type="PIRSR" id="PIRSR039102-1"/>
    </source>
</evidence>
<keyword evidence="11 26" id="KW-0067">ATP-binding</keyword>
<dbReference type="Pfam" id="PF07478">
    <property type="entry name" value="Dala_Dala_lig_C"/>
    <property type="match status" value="1"/>
</dbReference>
<keyword evidence="16 22" id="KW-0961">Cell wall biogenesis/degradation</keyword>
<evidence type="ECO:0000256" key="24">
    <source>
        <dbReference type="PIRSR" id="PIRSR039102-2"/>
    </source>
</evidence>
<dbReference type="GO" id="GO:0046872">
    <property type="term" value="F:metal ion binding"/>
    <property type="evidence" value="ECO:0007669"/>
    <property type="project" value="UniProtKB-KW"/>
</dbReference>
<evidence type="ECO:0000256" key="1">
    <source>
        <dbReference type="ARBA" id="ARBA00001936"/>
    </source>
</evidence>
<keyword evidence="15 25" id="KW-0464">Manganese</keyword>
<reference evidence="28 29" key="1">
    <citation type="submission" date="2018-10" db="EMBL/GenBank/DDBJ databases">
        <title>Draft Genome Sequence of Anaerotignum sp. KCTC 15736.</title>
        <authorList>
            <person name="Choi S.H."/>
            <person name="Kim J.S."/>
            <person name="Kang S.W."/>
            <person name="Lee J.S."/>
            <person name="Park S.H."/>
        </authorList>
    </citation>
    <scope>NUCLEOTIDE SEQUENCE [LARGE SCALE GENOMIC DNA]</scope>
    <source>
        <strain evidence="28 29">KCTC 15736</strain>
    </source>
</reference>
<evidence type="ECO:0000256" key="8">
    <source>
        <dbReference type="ARBA" id="ARBA00022598"/>
    </source>
</evidence>
<feature type="binding site" evidence="25">
    <location>
        <position position="317"/>
    </location>
    <ligand>
        <name>Mg(2+)</name>
        <dbReference type="ChEBI" id="CHEBI:18420"/>
        <label>2</label>
    </ligand>
</feature>
<dbReference type="GO" id="GO:0008360">
    <property type="term" value="P:regulation of cell shape"/>
    <property type="evidence" value="ECO:0007669"/>
    <property type="project" value="UniProtKB-KW"/>
</dbReference>
<dbReference type="FunFam" id="3.30.1490.20:FF:000007">
    <property type="entry name" value="D-alanine--D-alanine ligase"/>
    <property type="match status" value="1"/>
</dbReference>
<evidence type="ECO:0000256" key="9">
    <source>
        <dbReference type="ARBA" id="ARBA00022723"/>
    </source>
</evidence>
<feature type="binding site" evidence="25">
    <location>
        <position position="315"/>
    </location>
    <ligand>
        <name>Mg(2+)</name>
        <dbReference type="ChEBI" id="CHEBI:18420"/>
        <label>1</label>
    </ligand>
</feature>